<dbReference type="PANTHER" id="PTHR42748">
    <property type="entry name" value="NITROGEN METABOLITE REPRESSION PROTEIN NMRA FAMILY MEMBER"/>
    <property type="match status" value="1"/>
</dbReference>
<dbReference type="GO" id="GO:0005634">
    <property type="term" value="C:nucleus"/>
    <property type="evidence" value="ECO:0007669"/>
    <property type="project" value="TreeGrafter"/>
</dbReference>
<dbReference type="SUPFAM" id="SSF51735">
    <property type="entry name" value="NAD(P)-binding Rossmann-fold domains"/>
    <property type="match status" value="1"/>
</dbReference>
<organism evidence="4 5">
    <name type="scientific">Oleoguttula mirabilis</name>
    <dbReference type="NCBI Taxonomy" id="1507867"/>
    <lineage>
        <taxon>Eukaryota</taxon>
        <taxon>Fungi</taxon>
        <taxon>Dikarya</taxon>
        <taxon>Ascomycota</taxon>
        <taxon>Pezizomycotina</taxon>
        <taxon>Dothideomycetes</taxon>
        <taxon>Dothideomycetidae</taxon>
        <taxon>Mycosphaerellales</taxon>
        <taxon>Teratosphaeriaceae</taxon>
        <taxon>Oleoguttula</taxon>
    </lineage>
</organism>
<dbReference type="Pfam" id="PF05368">
    <property type="entry name" value="NmrA"/>
    <property type="match status" value="1"/>
</dbReference>
<accession>A0AAV9JEC5</accession>
<name>A0AAV9JEC5_9PEZI</name>
<dbReference type="Proteomes" id="UP001324427">
    <property type="component" value="Unassembled WGS sequence"/>
</dbReference>
<comment type="caution">
    <text evidence="4">The sequence shown here is derived from an EMBL/GenBank/DDBJ whole genome shotgun (WGS) entry which is preliminary data.</text>
</comment>
<dbReference type="InterPro" id="IPR036291">
    <property type="entry name" value="NAD(P)-bd_dom_sf"/>
</dbReference>
<dbReference type="EMBL" id="JAVFHQ010000035">
    <property type="protein sequence ID" value="KAK4543112.1"/>
    <property type="molecule type" value="Genomic_DNA"/>
</dbReference>
<evidence type="ECO:0000256" key="1">
    <source>
        <dbReference type="ARBA" id="ARBA00006328"/>
    </source>
</evidence>
<reference evidence="4 5" key="1">
    <citation type="submission" date="2021-11" db="EMBL/GenBank/DDBJ databases">
        <title>Black yeast isolated from Biological Soil Crust.</title>
        <authorList>
            <person name="Kurbessoian T."/>
        </authorList>
    </citation>
    <scope>NUCLEOTIDE SEQUENCE [LARGE SCALE GENOMIC DNA]</scope>
    <source>
        <strain evidence="4 5">CCFEE 5522</strain>
    </source>
</reference>
<evidence type="ECO:0000313" key="4">
    <source>
        <dbReference type="EMBL" id="KAK4543112.1"/>
    </source>
</evidence>
<dbReference type="Gene3D" id="3.40.50.720">
    <property type="entry name" value="NAD(P)-binding Rossmann-like Domain"/>
    <property type="match status" value="1"/>
</dbReference>
<keyword evidence="2" id="KW-0521">NADP</keyword>
<feature type="domain" description="NmrA-like" evidence="3">
    <location>
        <begin position="5"/>
        <end position="246"/>
    </location>
</feature>
<dbReference type="InterPro" id="IPR051164">
    <property type="entry name" value="NmrA-like_oxidored"/>
</dbReference>
<gene>
    <name evidence="4" type="ORF">LTR36_005889</name>
</gene>
<dbReference type="PANTHER" id="PTHR42748:SF7">
    <property type="entry name" value="NMRA LIKE REDOX SENSOR 1-RELATED"/>
    <property type="match status" value="1"/>
</dbReference>
<keyword evidence="5" id="KW-1185">Reference proteome</keyword>
<dbReference type="Gene3D" id="3.90.25.10">
    <property type="entry name" value="UDP-galactose 4-epimerase, domain 1"/>
    <property type="match status" value="1"/>
</dbReference>
<dbReference type="InterPro" id="IPR008030">
    <property type="entry name" value="NmrA-like"/>
</dbReference>
<evidence type="ECO:0000313" key="5">
    <source>
        <dbReference type="Proteomes" id="UP001324427"/>
    </source>
</evidence>
<protein>
    <recommendedName>
        <fullName evidence="3">NmrA-like domain-containing protein</fullName>
    </recommendedName>
</protein>
<evidence type="ECO:0000259" key="3">
    <source>
        <dbReference type="Pfam" id="PF05368"/>
    </source>
</evidence>
<sequence>MATARRLVVTGATGKQGGALISALLSKPSQPFEIYALTRNKTSKGAQALARKPNVHVIEGDFKDPGAIFKQVENPWGFFSVTMPMSAVKEEKDGKAMTSAAIEAGVEHIVFTATERGGQTKSDTEPTNVPHFISKFNIEKDIVVRAAQSKQGTTWTFLRPVAFMENLSNDFLGKGFVAMWRLNGDDRKLQLIGTKDIGKVAAEAFLNADTDEYRNKAISLAGDEISPREAATMFKEVTGQEIPSTYSFVGSMLRWMLWQHLGIMFNWFASNGFGADVKALRQRYPFLQDFKTWVAEESAWKKQ</sequence>
<proteinExistence type="inferred from homology"/>
<evidence type="ECO:0000256" key="2">
    <source>
        <dbReference type="ARBA" id="ARBA00022857"/>
    </source>
</evidence>
<comment type="similarity">
    <text evidence="1">Belongs to the NmrA-type oxidoreductase family.</text>
</comment>
<dbReference type="AlphaFoldDB" id="A0AAV9JEC5"/>